<dbReference type="RefSeq" id="WP_018590305.1">
    <property type="nucleotide sequence ID" value="NZ_CP117523.1"/>
</dbReference>
<gene>
    <name evidence="2" type="ORF">TEGL_15490</name>
</gene>
<keyword evidence="1" id="KW-1133">Transmembrane helix</keyword>
<proteinExistence type="predicted"/>
<reference evidence="2 3" key="1">
    <citation type="journal article" date="2023" name="PLoS ONE">
        <title>Genome-based metabolic and phylogenomic analysis of three Terrisporobacter species.</title>
        <authorList>
            <person name="Boer T."/>
            <person name="Bengelsdorf F.R."/>
            <person name="Bomeke M."/>
            <person name="Daniel R."/>
            <person name="Poehlein A."/>
        </authorList>
    </citation>
    <scope>NUCLEOTIDE SEQUENCE [LARGE SCALE GENOMIC DNA]</scope>
    <source>
        <strain evidence="2 3">DSM 1288</strain>
    </source>
</reference>
<dbReference type="InterPro" id="IPR021560">
    <property type="entry name" value="DUF3021"/>
</dbReference>
<accession>A0ABZ2EUF1</accession>
<feature type="transmembrane region" description="Helical" evidence="1">
    <location>
        <begin position="12"/>
        <end position="35"/>
    </location>
</feature>
<evidence type="ECO:0008006" key="4">
    <source>
        <dbReference type="Google" id="ProtNLM"/>
    </source>
</evidence>
<dbReference type="PROSITE" id="PS51257">
    <property type="entry name" value="PROKAR_LIPOPROTEIN"/>
    <property type="match status" value="1"/>
</dbReference>
<keyword evidence="1" id="KW-0812">Transmembrane</keyword>
<organism evidence="2 3">
    <name type="scientific">Terrisporobacter glycolicus ATCC 14880 = DSM 1288</name>
    <dbReference type="NCBI Taxonomy" id="1121315"/>
    <lineage>
        <taxon>Bacteria</taxon>
        <taxon>Bacillati</taxon>
        <taxon>Bacillota</taxon>
        <taxon>Clostridia</taxon>
        <taxon>Peptostreptococcales</taxon>
        <taxon>Peptostreptococcaceae</taxon>
        <taxon>Terrisporobacter</taxon>
    </lineage>
</organism>
<feature type="transmembrane region" description="Helical" evidence="1">
    <location>
        <begin position="47"/>
        <end position="67"/>
    </location>
</feature>
<protein>
    <recommendedName>
        <fullName evidence="4">DUF3021 domain-containing protein</fullName>
    </recommendedName>
</protein>
<sequence>MKNTISIKKIVCNIICGIALGCSVFTLLGIILAFIDNKYLIMTSEEFIINAMCSIVSGVGFYLPSIVYENDKISKGLQVLVHMGVGLTVYLVCAFYAGWIPVERGILVVITSIIIMIIISFIIWFVFYIYNKNEAKKINAKLQEK</sequence>
<dbReference type="Pfam" id="PF11457">
    <property type="entry name" value="DUF3021"/>
    <property type="match status" value="1"/>
</dbReference>
<keyword evidence="1" id="KW-0472">Membrane</keyword>
<evidence type="ECO:0000256" key="1">
    <source>
        <dbReference type="SAM" id="Phobius"/>
    </source>
</evidence>
<keyword evidence="3" id="KW-1185">Reference proteome</keyword>
<evidence type="ECO:0000313" key="2">
    <source>
        <dbReference type="EMBL" id="WWD83143.1"/>
    </source>
</evidence>
<dbReference type="EMBL" id="CP117523">
    <property type="protein sequence ID" value="WWD83143.1"/>
    <property type="molecule type" value="Genomic_DNA"/>
</dbReference>
<name>A0ABZ2EUF1_9FIRM</name>
<feature type="transmembrane region" description="Helical" evidence="1">
    <location>
        <begin position="79"/>
        <end position="100"/>
    </location>
</feature>
<evidence type="ECO:0000313" key="3">
    <source>
        <dbReference type="Proteomes" id="UP001348492"/>
    </source>
</evidence>
<dbReference type="Proteomes" id="UP001348492">
    <property type="component" value="Chromosome"/>
</dbReference>
<feature type="transmembrane region" description="Helical" evidence="1">
    <location>
        <begin position="106"/>
        <end position="130"/>
    </location>
</feature>